<evidence type="ECO:0000256" key="2">
    <source>
        <dbReference type="ARBA" id="ARBA00005642"/>
    </source>
</evidence>
<comment type="caution">
    <text evidence="8">The sequence shown here is derived from an EMBL/GenBank/DDBJ whole genome shotgun (WGS) entry which is preliminary data.</text>
</comment>
<evidence type="ECO:0000259" key="6">
    <source>
        <dbReference type="Pfam" id="PF01509"/>
    </source>
</evidence>
<dbReference type="GO" id="GO:1990481">
    <property type="term" value="P:mRNA pseudouridine synthesis"/>
    <property type="evidence" value="ECO:0007669"/>
    <property type="project" value="TreeGrafter"/>
</dbReference>
<dbReference type="Pfam" id="PF16198">
    <property type="entry name" value="TruB_C_2"/>
    <property type="match status" value="1"/>
</dbReference>
<protein>
    <recommendedName>
        <fullName evidence="5">tRNA pseudouridine synthase B</fullName>
        <ecNumber evidence="5">5.4.99.25</ecNumber>
    </recommendedName>
    <alternativeName>
        <fullName evidence="5">tRNA pseudouridine(55) synthase</fullName>
        <shortName evidence="5">Psi55 synthase</shortName>
    </alternativeName>
    <alternativeName>
        <fullName evidence="5">tRNA pseudouridylate synthase</fullName>
    </alternativeName>
    <alternativeName>
        <fullName evidence="5">tRNA-uridine isomerase</fullName>
    </alternativeName>
</protein>
<organism evidence="8 9">
    <name type="scientific">Lachnoclostridium phocaeense</name>
    <dbReference type="NCBI Taxonomy" id="1871021"/>
    <lineage>
        <taxon>Bacteria</taxon>
        <taxon>Bacillati</taxon>
        <taxon>Bacillota</taxon>
        <taxon>Clostridia</taxon>
        <taxon>Lachnospirales</taxon>
        <taxon>Lachnospiraceae</taxon>
    </lineage>
</organism>
<dbReference type="Proteomes" id="UP000769156">
    <property type="component" value="Unassembled WGS sequence"/>
</dbReference>
<feature type="domain" description="tRNA pseudouridylate synthase B C-terminal" evidence="7">
    <location>
        <begin position="173"/>
        <end position="231"/>
    </location>
</feature>
<evidence type="ECO:0000259" key="7">
    <source>
        <dbReference type="Pfam" id="PF16198"/>
    </source>
</evidence>
<evidence type="ECO:0000256" key="1">
    <source>
        <dbReference type="ARBA" id="ARBA00000385"/>
    </source>
</evidence>
<accession>A0A921I147</accession>
<evidence type="ECO:0000256" key="5">
    <source>
        <dbReference type="HAMAP-Rule" id="MF_01080"/>
    </source>
</evidence>
<dbReference type="EC" id="5.4.99.25" evidence="5"/>
<dbReference type="Pfam" id="PF01509">
    <property type="entry name" value="TruB_N"/>
    <property type="match status" value="1"/>
</dbReference>
<dbReference type="CDD" id="cd02573">
    <property type="entry name" value="PseudoU_synth_EcTruB"/>
    <property type="match status" value="1"/>
</dbReference>
<dbReference type="EMBL" id="DYVY01000102">
    <property type="protein sequence ID" value="HJF94408.1"/>
    <property type="molecule type" value="Genomic_DNA"/>
</dbReference>
<dbReference type="AlphaFoldDB" id="A0A921I147"/>
<dbReference type="InterPro" id="IPR002501">
    <property type="entry name" value="PsdUridine_synth_N"/>
</dbReference>
<keyword evidence="3 5" id="KW-0819">tRNA processing</keyword>
<feature type="domain" description="Pseudouridine synthase II N-terminal" evidence="6">
    <location>
        <begin position="25"/>
        <end position="172"/>
    </location>
</feature>
<dbReference type="GO" id="GO:0160148">
    <property type="term" value="F:tRNA pseudouridine(55) synthase activity"/>
    <property type="evidence" value="ECO:0007669"/>
    <property type="project" value="UniProtKB-EC"/>
</dbReference>
<dbReference type="PANTHER" id="PTHR13767:SF2">
    <property type="entry name" value="PSEUDOURIDYLATE SYNTHASE TRUB1"/>
    <property type="match status" value="1"/>
</dbReference>
<gene>
    <name evidence="5 8" type="primary">truB</name>
    <name evidence="8" type="ORF">K8V82_06405</name>
</gene>
<dbReference type="GO" id="GO:0003723">
    <property type="term" value="F:RNA binding"/>
    <property type="evidence" value="ECO:0007669"/>
    <property type="project" value="InterPro"/>
</dbReference>
<dbReference type="InterPro" id="IPR032819">
    <property type="entry name" value="TruB_C"/>
</dbReference>
<dbReference type="InterPro" id="IPR020103">
    <property type="entry name" value="PsdUridine_synth_cat_dom_sf"/>
</dbReference>
<dbReference type="HAMAP" id="MF_01080">
    <property type="entry name" value="TruB_bact"/>
    <property type="match status" value="1"/>
</dbReference>
<sequence>MLDGIFNVYKEKGYTSHDVVAKLRGIAGQRKIGHTGTLDPDAEGVLPVCLGKATKVCGVLTDKSKTYRAVLLLGRRTDTQDISGACLEERDASGLTPEDVERAVKSFLGDYMQTPPMYSALKVGGKKLYELAREGKTVERKARKVQIHRIEIQKMELPRVWLEVECSKGTYIRTLCDDIGEMLGVGGCMEELLRTRVGNFRIEDSLKLSDLQQYRDTGALAEHLIPVDRVFETCPRVDVPRHLGALLYNGNPLRLQGQTGEATQIKDGDVVRMYDCSGRFIALYRYQQKSNLYKNEKMFFSP</sequence>
<feature type="active site" description="Nucleophile" evidence="5">
    <location>
        <position position="39"/>
    </location>
</feature>
<reference evidence="8" key="1">
    <citation type="journal article" date="2021" name="PeerJ">
        <title>Extensive microbial diversity within the chicken gut microbiome revealed by metagenomics and culture.</title>
        <authorList>
            <person name="Gilroy R."/>
            <person name="Ravi A."/>
            <person name="Getino M."/>
            <person name="Pursley I."/>
            <person name="Horton D.L."/>
            <person name="Alikhan N.F."/>
            <person name="Baker D."/>
            <person name="Gharbi K."/>
            <person name="Hall N."/>
            <person name="Watson M."/>
            <person name="Adriaenssens E.M."/>
            <person name="Foster-Nyarko E."/>
            <person name="Jarju S."/>
            <person name="Secka A."/>
            <person name="Antonio M."/>
            <person name="Oren A."/>
            <person name="Chaudhuri R.R."/>
            <person name="La Ragione R."/>
            <person name="Hildebrand F."/>
            <person name="Pallen M.J."/>
        </authorList>
    </citation>
    <scope>NUCLEOTIDE SEQUENCE</scope>
    <source>
        <strain evidence="8">ChiSjej5B23-16112</strain>
    </source>
</reference>
<comment type="catalytic activity">
    <reaction evidence="1 5">
        <text>uridine(55) in tRNA = pseudouridine(55) in tRNA</text>
        <dbReference type="Rhea" id="RHEA:42532"/>
        <dbReference type="Rhea" id="RHEA-COMP:10101"/>
        <dbReference type="Rhea" id="RHEA-COMP:10102"/>
        <dbReference type="ChEBI" id="CHEBI:65314"/>
        <dbReference type="ChEBI" id="CHEBI:65315"/>
        <dbReference type="EC" id="5.4.99.25"/>
    </reaction>
</comment>
<dbReference type="PANTHER" id="PTHR13767">
    <property type="entry name" value="TRNA-PSEUDOURIDINE SYNTHASE"/>
    <property type="match status" value="1"/>
</dbReference>
<evidence type="ECO:0000256" key="3">
    <source>
        <dbReference type="ARBA" id="ARBA00022694"/>
    </source>
</evidence>
<evidence type="ECO:0000256" key="4">
    <source>
        <dbReference type="ARBA" id="ARBA00023235"/>
    </source>
</evidence>
<reference evidence="8" key="2">
    <citation type="submission" date="2021-09" db="EMBL/GenBank/DDBJ databases">
        <authorList>
            <person name="Gilroy R."/>
        </authorList>
    </citation>
    <scope>NUCLEOTIDE SEQUENCE</scope>
    <source>
        <strain evidence="8">ChiSjej5B23-16112</strain>
    </source>
</reference>
<dbReference type="NCBIfam" id="TIGR00431">
    <property type="entry name" value="TruB"/>
    <property type="match status" value="1"/>
</dbReference>
<evidence type="ECO:0000313" key="8">
    <source>
        <dbReference type="EMBL" id="HJF94408.1"/>
    </source>
</evidence>
<dbReference type="GO" id="GO:0031119">
    <property type="term" value="P:tRNA pseudouridine synthesis"/>
    <property type="evidence" value="ECO:0007669"/>
    <property type="project" value="UniProtKB-UniRule"/>
</dbReference>
<comment type="similarity">
    <text evidence="2 5">Belongs to the pseudouridine synthase TruB family. Type 1 subfamily.</text>
</comment>
<comment type="function">
    <text evidence="5">Responsible for synthesis of pseudouridine from uracil-55 in the psi GC loop of transfer RNAs.</text>
</comment>
<dbReference type="InterPro" id="IPR014780">
    <property type="entry name" value="tRNA_psdUridine_synth_TruB"/>
</dbReference>
<evidence type="ECO:0000313" key="9">
    <source>
        <dbReference type="Proteomes" id="UP000769156"/>
    </source>
</evidence>
<dbReference type="Gene3D" id="3.30.2350.10">
    <property type="entry name" value="Pseudouridine synthase"/>
    <property type="match status" value="1"/>
</dbReference>
<dbReference type="FunFam" id="3.30.2350.10:FF:000011">
    <property type="entry name" value="tRNA pseudouridine synthase B"/>
    <property type="match status" value="1"/>
</dbReference>
<keyword evidence="4 5" id="KW-0413">Isomerase</keyword>
<proteinExistence type="inferred from homology"/>
<dbReference type="SUPFAM" id="SSF55120">
    <property type="entry name" value="Pseudouridine synthase"/>
    <property type="match status" value="1"/>
</dbReference>
<name>A0A921I147_9FIRM</name>